<keyword evidence="2" id="KW-1185">Reference proteome</keyword>
<accession>B8HD69</accession>
<dbReference type="HOGENOM" id="CLU_3211762_0_0_11"/>
<dbReference type="Proteomes" id="UP000002505">
    <property type="component" value="Chromosome"/>
</dbReference>
<dbReference type="AlphaFoldDB" id="B8HD69"/>
<reference evidence="1" key="1">
    <citation type="submission" date="2009-01" db="EMBL/GenBank/DDBJ databases">
        <title>Complete sequence of chromosome of Arthrobacter chlorophenolicus A6.</title>
        <authorList>
            <consortium name="US DOE Joint Genome Institute"/>
            <person name="Lucas S."/>
            <person name="Copeland A."/>
            <person name="Lapidus A."/>
            <person name="Glavina del Rio T."/>
            <person name="Tice H."/>
            <person name="Bruce D."/>
            <person name="Goodwin L."/>
            <person name="Pitluck S."/>
            <person name="Goltsman E."/>
            <person name="Clum A."/>
            <person name="Larimer F."/>
            <person name="Land M."/>
            <person name="Hauser L."/>
            <person name="Kyrpides N."/>
            <person name="Mikhailova N."/>
            <person name="Jansson J."/>
            <person name="Richardson P."/>
        </authorList>
    </citation>
    <scope>NUCLEOTIDE SEQUENCE [LARGE SCALE GENOMIC DNA]</scope>
    <source>
        <strain evidence="1">A6</strain>
    </source>
</reference>
<organism evidence="1 2">
    <name type="scientific">Pseudarthrobacter chlorophenolicus (strain ATCC 700700 / DSM 12829 / CIP 107037 / JCM 12360 / KCTC 9906 / NCIMB 13794 / A6)</name>
    <name type="common">Arthrobacter chlorophenolicus</name>
    <dbReference type="NCBI Taxonomy" id="452863"/>
    <lineage>
        <taxon>Bacteria</taxon>
        <taxon>Bacillati</taxon>
        <taxon>Actinomycetota</taxon>
        <taxon>Actinomycetes</taxon>
        <taxon>Micrococcales</taxon>
        <taxon>Micrococcaceae</taxon>
        <taxon>Pseudarthrobacter</taxon>
    </lineage>
</organism>
<evidence type="ECO:0000313" key="1">
    <source>
        <dbReference type="EMBL" id="ACL40715.1"/>
    </source>
</evidence>
<gene>
    <name evidence="1" type="ordered locus">Achl_2750</name>
</gene>
<name>B8HD69_PSECP</name>
<sequence>MGASAIALPEDQAMTILRMIPETEADGLQAALLSPLPSSGTGRA</sequence>
<dbReference type="RefSeq" id="WP_015937911.1">
    <property type="nucleotide sequence ID" value="NC_011886.1"/>
</dbReference>
<dbReference type="STRING" id="452863.Achl_2750"/>
<proteinExistence type="predicted"/>
<evidence type="ECO:0000313" key="2">
    <source>
        <dbReference type="Proteomes" id="UP000002505"/>
    </source>
</evidence>
<dbReference type="KEGG" id="ach:Achl_2750"/>
<protein>
    <submittedName>
        <fullName evidence="1">Uncharacterized protein</fullName>
    </submittedName>
</protein>
<dbReference type="EMBL" id="CP001341">
    <property type="protein sequence ID" value="ACL40715.1"/>
    <property type="molecule type" value="Genomic_DNA"/>
</dbReference>